<protein>
    <recommendedName>
        <fullName evidence="3">Sugar-binding protein</fullName>
    </recommendedName>
</protein>
<evidence type="ECO:0008006" key="3">
    <source>
        <dbReference type="Google" id="ProtNLM"/>
    </source>
</evidence>
<dbReference type="Gene3D" id="2.180.10.10">
    <property type="entry name" value="RHS repeat-associated core"/>
    <property type="match status" value="1"/>
</dbReference>
<dbReference type="EMBL" id="PYVU01000090">
    <property type="protein sequence ID" value="PTB95727.1"/>
    <property type="molecule type" value="Genomic_DNA"/>
</dbReference>
<evidence type="ECO:0000313" key="2">
    <source>
        <dbReference type="Proteomes" id="UP000240608"/>
    </source>
</evidence>
<reference evidence="1 2" key="1">
    <citation type="submission" date="2018-03" db="EMBL/GenBank/DDBJ databases">
        <title>Cross-interface Injection: A General Nanoliter Liquid Handling Method Applied to Single Cells Genome Amplification Automated Nanoliter Liquid Handling Applied to Single Cell Multiple Displacement Amplification.</title>
        <authorList>
            <person name="Yun J."/>
            <person name="Xu P."/>
            <person name="Xu J."/>
            <person name="Dai X."/>
            <person name="Wang Y."/>
            <person name="Zheng X."/>
            <person name="Cao C."/>
            <person name="Yi Q."/>
            <person name="Zhu Y."/>
            <person name="Wang L."/>
            <person name="Dong Z."/>
            <person name="Huang Y."/>
            <person name="Huang L."/>
            <person name="Du W."/>
        </authorList>
    </citation>
    <scope>NUCLEOTIDE SEQUENCE [LARGE SCALE GENOMIC DNA]</scope>
    <source>
        <strain evidence="1 2">Z-D1-2</strain>
    </source>
</reference>
<evidence type="ECO:0000313" key="1">
    <source>
        <dbReference type="EMBL" id="PTB95727.1"/>
    </source>
</evidence>
<name>A0A2T4DPJ9_9BACT</name>
<accession>A0A2T4DPJ9</accession>
<gene>
    <name evidence="1" type="ORF">C9994_10420</name>
</gene>
<organism evidence="1 2">
    <name type="scientific">Marivirga lumbricoides</name>
    <dbReference type="NCBI Taxonomy" id="1046115"/>
    <lineage>
        <taxon>Bacteria</taxon>
        <taxon>Pseudomonadati</taxon>
        <taxon>Bacteroidota</taxon>
        <taxon>Cytophagia</taxon>
        <taxon>Cytophagales</taxon>
        <taxon>Marivirgaceae</taxon>
        <taxon>Marivirga</taxon>
    </lineage>
</organism>
<proteinExistence type="predicted"/>
<dbReference type="AlphaFoldDB" id="A0A2T4DPJ9"/>
<dbReference type="Proteomes" id="UP000240608">
    <property type="component" value="Unassembled WGS sequence"/>
</dbReference>
<comment type="caution">
    <text evidence="1">The sequence shown here is derived from an EMBL/GenBank/DDBJ whole genome shotgun (WGS) entry which is preliminary data.</text>
</comment>
<sequence>MEHRKIYRIFEEEEKELVYEDILNESGQILSFKDYQSPNQAEGFSEYDANGVLIFERDIIDGEEGSRTEYSYNSNGDIIRRDLFVAGELFEEVSYEYLNNGIIKRTLQHGQEIERFIENKNGDTFLREFFEGTELIERHEGKYDPNTRIELINITDNEGNIIATRLQEFDDSDNLLKYEEKNEKGNLIVLSEYSYENSKVVFEKHNDYSLDQHYEVFYKYDSSGNLTSQEIRTPSGKLLEYQKQIFDEYGRVISESGYSVGSFNAIYGTYVHGEKYTFEHEYEEK</sequence>